<sequence length="142" mass="16592">MKKIFCFCLLSLMVFAVEFRNNLGDSSTHPGNHVQPLGRQAPDFSWHGNAWDNDRATQAINQMADSLNNIAKREQYYQQQIQMQKEAQMQMQMQMRIVEYKKIYETTHKEKQLDQCANQLVAEDSGKKANLKFCLNYLNPNQ</sequence>
<feature type="chain" id="PRO_5010871946" evidence="1">
    <location>
        <begin position="17"/>
        <end position="142"/>
    </location>
</feature>
<dbReference type="KEGG" id="ccun:CCUN_1421"/>
<keyword evidence="1" id="KW-0732">Signal</keyword>
<accession>A0A1W6BY23</accession>
<organism evidence="2">
    <name type="scientific">Campylobacter cuniculorum DSM 23162 = LMG 24588</name>
    <dbReference type="NCBI Taxonomy" id="1121267"/>
    <lineage>
        <taxon>Bacteria</taxon>
        <taxon>Pseudomonadati</taxon>
        <taxon>Campylobacterota</taxon>
        <taxon>Epsilonproteobacteria</taxon>
        <taxon>Campylobacterales</taxon>
        <taxon>Campylobacteraceae</taxon>
        <taxon>Campylobacter</taxon>
    </lineage>
</organism>
<dbReference type="STRING" id="1121267.CCUN_1421"/>
<gene>
    <name evidence="2" type="ORF">CCUN_1421</name>
</gene>
<evidence type="ECO:0000256" key="1">
    <source>
        <dbReference type="SAM" id="SignalP"/>
    </source>
</evidence>
<dbReference type="RefSeq" id="WP_027305202.1">
    <property type="nucleotide sequence ID" value="NZ_CP020867.1"/>
</dbReference>
<dbReference type="AlphaFoldDB" id="A0A1W6BY23"/>
<evidence type="ECO:0000313" key="2">
    <source>
        <dbReference type="EMBL" id="ARJ57009.1"/>
    </source>
</evidence>
<reference evidence="2" key="1">
    <citation type="submission" date="2017-04" db="EMBL/GenBank/DDBJ databases">
        <title>Complete genome sequence of the Campylobacter cuniculorum type strain LMG24588.</title>
        <authorList>
            <person name="Miller W.G."/>
            <person name="Yee E."/>
            <person name="Revez J."/>
            <person name="Bono J.L."/>
            <person name="Rossi M."/>
        </authorList>
    </citation>
    <scope>NUCLEOTIDE SEQUENCE [LARGE SCALE GENOMIC DNA]</scope>
    <source>
        <strain evidence="2">LMG 24588</strain>
    </source>
</reference>
<dbReference type="EMBL" id="CP020867">
    <property type="protein sequence ID" value="ARJ57009.1"/>
    <property type="molecule type" value="Genomic_DNA"/>
</dbReference>
<protein>
    <submittedName>
        <fullName evidence="2">Uncharacterized protein</fullName>
    </submittedName>
</protein>
<name>A0A1W6BY23_9BACT</name>
<dbReference type="Proteomes" id="UP000192902">
    <property type="component" value="Chromosome"/>
</dbReference>
<feature type="signal peptide" evidence="1">
    <location>
        <begin position="1"/>
        <end position="16"/>
    </location>
</feature>
<proteinExistence type="predicted"/>